<dbReference type="AlphaFoldDB" id="A0A2A4K6C1"/>
<dbReference type="EMBL" id="NWSH01000100">
    <property type="protein sequence ID" value="PCG79566.1"/>
    <property type="molecule type" value="Genomic_DNA"/>
</dbReference>
<name>A0A2A4K6C1_HELVI</name>
<evidence type="ECO:0000313" key="1">
    <source>
        <dbReference type="EMBL" id="PCG79566.1"/>
    </source>
</evidence>
<comment type="caution">
    <text evidence="1">The sequence shown here is derived from an EMBL/GenBank/DDBJ whole genome shotgun (WGS) entry which is preliminary data.</text>
</comment>
<gene>
    <name evidence="1" type="ORF">B5V51_15043</name>
</gene>
<reference evidence="1" key="1">
    <citation type="submission" date="2017-09" db="EMBL/GenBank/DDBJ databases">
        <title>Contemporary evolution of a Lepidopteran species, Heliothis virescens, in response to modern agricultural practices.</title>
        <authorList>
            <person name="Fritz M.L."/>
            <person name="Deyonke A.M."/>
            <person name="Papanicolaou A."/>
            <person name="Micinski S."/>
            <person name="Westbrook J."/>
            <person name="Gould F."/>
        </authorList>
    </citation>
    <scope>NUCLEOTIDE SEQUENCE [LARGE SCALE GENOMIC DNA]</scope>
    <source>
        <strain evidence="1">HvINT-</strain>
        <tissue evidence="1">Whole body</tissue>
    </source>
</reference>
<protein>
    <submittedName>
        <fullName evidence="1">Uncharacterized protein</fullName>
    </submittedName>
</protein>
<accession>A0A2A4K6C1</accession>
<sequence>MAQLGGLRVRVRVLRRRDAHSRPYSPKVWRPPAAGVGGRATVLLHLFAPRWARCVGVRTRGGGPWPRSAHAALSLRAAGGASLMCTRACSQTAVGTAHARRPTAFPLKRAEPA</sequence>
<proteinExistence type="predicted"/>
<organism evidence="1">
    <name type="scientific">Heliothis virescens</name>
    <name type="common">Tobacco budworm moth</name>
    <dbReference type="NCBI Taxonomy" id="7102"/>
    <lineage>
        <taxon>Eukaryota</taxon>
        <taxon>Metazoa</taxon>
        <taxon>Ecdysozoa</taxon>
        <taxon>Arthropoda</taxon>
        <taxon>Hexapoda</taxon>
        <taxon>Insecta</taxon>
        <taxon>Pterygota</taxon>
        <taxon>Neoptera</taxon>
        <taxon>Endopterygota</taxon>
        <taxon>Lepidoptera</taxon>
        <taxon>Glossata</taxon>
        <taxon>Ditrysia</taxon>
        <taxon>Noctuoidea</taxon>
        <taxon>Noctuidae</taxon>
        <taxon>Heliothinae</taxon>
        <taxon>Heliothis</taxon>
    </lineage>
</organism>